<dbReference type="PIRSF" id="PIRSF001093">
    <property type="entry name" value="B-hxosamndse_ab_euk"/>
    <property type="match status" value="1"/>
</dbReference>
<dbReference type="InterPro" id="IPR017853">
    <property type="entry name" value="GH"/>
</dbReference>
<dbReference type="EC" id="3.2.1.52" evidence="7"/>
<dbReference type="EMBL" id="JABSTR010000003">
    <property type="protein sequence ID" value="KAH9364897.1"/>
    <property type="molecule type" value="Genomic_DNA"/>
</dbReference>
<dbReference type="OrthoDB" id="428480at2759"/>
<dbReference type="VEuPathDB" id="VectorBase:HLOH_040922"/>
<organism evidence="12 13">
    <name type="scientific">Haemaphysalis longicornis</name>
    <name type="common">Bush tick</name>
    <dbReference type="NCBI Taxonomy" id="44386"/>
    <lineage>
        <taxon>Eukaryota</taxon>
        <taxon>Metazoa</taxon>
        <taxon>Ecdysozoa</taxon>
        <taxon>Arthropoda</taxon>
        <taxon>Chelicerata</taxon>
        <taxon>Arachnida</taxon>
        <taxon>Acari</taxon>
        <taxon>Parasitiformes</taxon>
        <taxon>Ixodida</taxon>
        <taxon>Ixodoidea</taxon>
        <taxon>Ixodidae</taxon>
        <taxon>Haemaphysalinae</taxon>
        <taxon>Haemaphysalis</taxon>
    </lineage>
</organism>
<feature type="active site" description="Proton donor" evidence="8">
    <location>
        <position position="324"/>
    </location>
</feature>
<gene>
    <name evidence="12" type="ORF">HPB48_018336</name>
</gene>
<evidence type="ECO:0000256" key="1">
    <source>
        <dbReference type="ARBA" id="ARBA00001231"/>
    </source>
</evidence>
<dbReference type="InterPro" id="IPR025705">
    <property type="entry name" value="Beta_hexosaminidase_sua/sub"/>
</dbReference>
<evidence type="ECO:0000256" key="3">
    <source>
        <dbReference type="ARBA" id="ARBA00022729"/>
    </source>
</evidence>
<protein>
    <recommendedName>
        <fullName evidence="7">Beta-hexosaminidase</fullName>
        <ecNumber evidence="7">3.2.1.52</ecNumber>
    </recommendedName>
</protein>
<dbReference type="Gene3D" id="3.20.20.80">
    <property type="entry name" value="Glycosidases"/>
    <property type="match status" value="1"/>
</dbReference>
<keyword evidence="4 7" id="KW-0378">Hydrolase</keyword>
<feature type="domain" description="Glycoside hydrolase family 20 catalytic" evidence="10">
    <location>
        <begin position="167"/>
        <end position="484"/>
    </location>
</feature>
<dbReference type="CDD" id="cd06562">
    <property type="entry name" value="GH20_HexA_HexB-like"/>
    <property type="match status" value="1"/>
</dbReference>
<reference evidence="12 13" key="1">
    <citation type="journal article" date="2020" name="Cell">
        <title>Large-Scale Comparative Analyses of Tick Genomes Elucidate Their Genetic Diversity and Vector Capacities.</title>
        <authorList>
            <consortium name="Tick Genome and Microbiome Consortium (TIGMIC)"/>
            <person name="Jia N."/>
            <person name="Wang J."/>
            <person name="Shi W."/>
            <person name="Du L."/>
            <person name="Sun Y."/>
            <person name="Zhan W."/>
            <person name="Jiang J.F."/>
            <person name="Wang Q."/>
            <person name="Zhang B."/>
            <person name="Ji P."/>
            <person name="Bell-Sakyi L."/>
            <person name="Cui X.M."/>
            <person name="Yuan T.T."/>
            <person name="Jiang B.G."/>
            <person name="Yang W.F."/>
            <person name="Lam T.T."/>
            <person name="Chang Q.C."/>
            <person name="Ding S.J."/>
            <person name="Wang X.J."/>
            <person name="Zhu J.G."/>
            <person name="Ruan X.D."/>
            <person name="Zhao L."/>
            <person name="Wei J.T."/>
            <person name="Ye R.Z."/>
            <person name="Que T.C."/>
            <person name="Du C.H."/>
            <person name="Zhou Y.H."/>
            <person name="Cheng J.X."/>
            <person name="Dai P.F."/>
            <person name="Guo W.B."/>
            <person name="Han X.H."/>
            <person name="Huang E.J."/>
            <person name="Li L.F."/>
            <person name="Wei W."/>
            <person name="Gao Y.C."/>
            <person name="Liu J.Z."/>
            <person name="Shao H.Z."/>
            <person name="Wang X."/>
            <person name="Wang C.C."/>
            <person name="Yang T.C."/>
            <person name="Huo Q.B."/>
            <person name="Li W."/>
            <person name="Chen H.Y."/>
            <person name="Chen S.E."/>
            <person name="Zhou L.G."/>
            <person name="Ni X.B."/>
            <person name="Tian J.H."/>
            <person name="Sheng Y."/>
            <person name="Liu T."/>
            <person name="Pan Y.S."/>
            <person name="Xia L.Y."/>
            <person name="Li J."/>
            <person name="Zhao F."/>
            <person name="Cao W.C."/>
        </authorList>
    </citation>
    <scope>NUCLEOTIDE SEQUENCE [LARGE SCALE GENOMIC DNA]</scope>
    <source>
        <strain evidence="12">HaeL-2018</strain>
    </source>
</reference>
<dbReference type="InterPro" id="IPR029019">
    <property type="entry name" value="HEX_eukaryotic_N"/>
</dbReference>
<dbReference type="SUPFAM" id="SSF55545">
    <property type="entry name" value="beta-N-acetylhexosaminidase-like domain"/>
    <property type="match status" value="1"/>
</dbReference>
<dbReference type="SUPFAM" id="SSF51445">
    <property type="entry name" value="(Trans)glycosidases"/>
    <property type="match status" value="1"/>
</dbReference>
<evidence type="ECO:0000256" key="5">
    <source>
        <dbReference type="ARBA" id="ARBA00023180"/>
    </source>
</evidence>
<evidence type="ECO:0000259" key="10">
    <source>
        <dbReference type="Pfam" id="PF00728"/>
    </source>
</evidence>
<dbReference type="PRINTS" id="PR00738">
    <property type="entry name" value="GLHYDRLASE20"/>
</dbReference>
<dbReference type="GO" id="GO:0005764">
    <property type="term" value="C:lysosome"/>
    <property type="evidence" value="ECO:0007669"/>
    <property type="project" value="TreeGrafter"/>
</dbReference>
<dbReference type="InterPro" id="IPR015883">
    <property type="entry name" value="Glyco_hydro_20_cat"/>
</dbReference>
<evidence type="ECO:0000256" key="6">
    <source>
        <dbReference type="ARBA" id="ARBA00023295"/>
    </source>
</evidence>
<evidence type="ECO:0000256" key="2">
    <source>
        <dbReference type="ARBA" id="ARBA00006285"/>
    </source>
</evidence>
<comment type="similarity">
    <text evidence="2 7">Belongs to the glycosyl hydrolase 20 family.</text>
</comment>
<keyword evidence="5" id="KW-0325">Glycoprotein</keyword>
<dbReference type="FunFam" id="3.20.20.80:FF:000063">
    <property type="entry name" value="Beta-hexosaminidase"/>
    <property type="match status" value="1"/>
</dbReference>
<keyword evidence="6 7" id="KW-0326">Glycosidase</keyword>
<name>A0A9J6FRN0_HAELO</name>
<dbReference type="OMA" id="HATDTQS"/>
<feature type="disulfide bond" evidence="9">
    <location>
        <begin position="278"/>
        <end position="329"/>
    </location>
</feature>
<evidence type="ECO:0000313" key="12">
    <source>
        <dbReference type="EMBL" id="KAH9364897.1"/>
    </source>
</evidence>
<evidence type="ECO:0000256" key="9">
    <source>
        <dbReference type="PIRSR" id="PIRSR001093-2"/>
    </source>
</evidence>
<keyword evidence="13" id="KW-1185">Reference proteome</keyword>
<evidence type="ECO:0000259" key="11">
    <source>
        <dbReference type="Pfam" id="PF14845"/>
    </source>
</evidence>
<dbReference type="GO" id="GO:0016020">
    <property type="term" value="C:membrane"/>
    <property type="evidence" value="ECO:0007669"/>
    <property type="project" value="TreeGrafter"/>
</dbReference>
<comment type="caution">
    <text evidence="12">The sequence shown here is derived from an EMBL/GenBank/DDBJ whole genome shotgun (WGS) entry which is preliminary data.</text>
</comment>
<dbReference type="Pfam" id="PF14845">
    <property type="entry name" value="Glycohydro_20b2"/>
    <property type="match status" value="1"/>
</dbReference>
<dbReference type="AlphaFoldDB" id="A0A9J6FRN0"/>
<keyword evidence="9" id="KW-1015">Disulfide bond</keyword>
<evidence type="ECO:0000256" key="8">
    <source>
        <dbReference type="PIRSR" id="PIRSR001093-1"/>
    </source>
</evidence>
<dbReference type="Gene3D" id="3.30.379.10">
    <property type="entry name" value="Chitobiase/beta-hexosaminidase domain 2-like"/>
    <property type="match status" value="1"/>
</dbReference>
<dbReference type="GO" id="GO:0006689">
    <property type="term" value="P:ganglioside catabolic process"/>
    <property type="evidence" value="ECO:0007669"/>
    <property type="project" value="TreeGrafter"/>
</dbReference>
<accession>A0A9J6FRN0</accession>
<comment type="catalytic activity">
    <reaction evidence="1 7">
        <text>Hydrolysis of terminal non-reducing N-acetyl-D-hexosamine residues in N-acetyl-beta-D-hexosaminides.</text>
        <dbReference type="EC" id="3.2.1.52"/>
    </reaction>
</comment>
<feature type="domain" description="Beta-hexosaminidase eukaryotic type N-terminal" evidence="11">
    <location>
        <begin position="6"/>
        <end position="130"/>
    </location>
</feature>
<sequence length="526" mass="59152">MNQTSGANLILVDPSTFAFVFVGPPGGCDVADRALKRYRDGLLFNGCARHGHPYSARGNRKPPARDQTPPGRVVSSISSLLVHLRGSCEHTPQHDMDESYSLELTSSSQPALTSRSVWGLLRGLETFSQILYPYDDTREFNVGLSFFSWSCLQFAFNETVIYDAPRFAHRGLLIDTGRHFLPLKTIIETLDAMAYNKLNVLHWHVTDDQSFPFVSRTFPSLSEKGAFEPETHVYKPADVQYVIDEAAARGIRVMAEFDTPGHTRSWGQGHPGIPDRLCYSGSVPNGRLGPVDPSRNETYTFLAHFFSEVARVFPDQYVHLGGDEVGFLCWMSNPNVTSFMRSIGITGRYDKLEEYYIRRLLEIVQALHKSYIVWQEVFDNKVQIASDTVVHVWKQPQELELASVTAAGYQALLSACWYLDHISYGNDWKKYYACDPQNFPGSPEQKARVLGGEACVWGEYVDGTNLISRTWPRASAAAERLWSPATVKNADQAAPRLEEHRCRMMRRGLTVEPQNGPGYCDCDNAI</sequence>
<feature type="disulfide bond" evidence="9">
    <location>
        <begin position="502"/>
        <end position="520"/>
    </location>
</feature>
<evidence type="ECO:0000313" key="13">
    <source>
        <dbReference type="Proteomes" id="UP000821853"/>
    </source>
</evidence>
<feature type="disulfide bond" evidence="9">
    <location>
        <begin position="28"/>
        <end position="88"/>
    </location>
</feature>
<dbReference type="PANTHER" id="PTHR22600:SF21">
    <property type="entry name" value="BETA-HEXOSAMINIDASE A"/>
    <property type="match status" value="1"/>
</dbReference>
<dbReference type="Pfam" id="PF00728">
    <property type="entry name" value="Glyco_hydro_20"/>
    <property type="match status" value="1"/>
</dbReference>
<dbReference type="GO" id="GO:0004563">
    <property type="term" value="F:beta-N-acetylhexosaminidase activity"/>
    <property type="evidence" value="ECO:0007669"/>
    <property type="project" value="UniProtKB-EC"/>
</dbReference>
<proteinExistence type="inferred from homology"/>
<evidence type="ECO:0000256" key="7">
    <source>
        <dbReference type="PIRNR" id="PIRNR001093"/>
    </source>
</evidence>
<dbReference type="GO" id="GO:0030203">
    <property type="term" value="P:glycosaminoglycan metabolic process"/>
    <property type="evidence" value="ECO:0007669"/>
    <property type="project" value="TreeGrafter"/>
</dbReference>
<dbReference type="Proteomes" id="UP000821853">
    <property type="component" value="Unassembled WGS sequence"/>
</dbReference>
<dbReference type="PANTHER" id="PTHR22600">
    <property type="entry name" value="BETA-HEXOSAMINIDASE"/>
    <property type="match status" value="1"/>
</dbReference>
<evidence type="ECO:0000256" key="4">
    <source>
        <dbReference type="ARBA" id="ARBA00022801"/>
    </source>
</evidence>
<dbReference type="GO" id="GO:0005975">
    <property type="term" value="P:carbohydrate metabolic process"/>
    <property type="evidence" value="ECO:0007669"/>
    <property type="project" value="InterPro"/>
</dbReference>
<keyword evidence="3" id="KW-0732">Signal</keyword>
<dbReference type="InterPro" id="IPR029018">
    <property type="entry name" value="Hex-like_dom2"/>
</dbReference>